<dbReference type="InterPro" id="IPR011990">
    <property type="entry name" value="TPR-like_helical_dom_sf"/>
</dbReference>
<dbReference type="Gene3D" id="3.80.10.10">
    <property type="entry name" value="Ribonuclease Inhibitor"/>
    <property type="match status" value="1"/>
</dbReference>
<evidence type="ECO:0000256" key="1">
    <source>
        <dbReference type="ARBA" id="ARBA00022803"/>
    </source>
</evidence>
<organism evidence="3 4">
    <name type="scientific">Gloeophyllum trabeum (strain ATCC 11539 / FP-39264 / Madison 617)</name>
    <name type="common">Brown rot fungus</name>
    <dbReference type="NCBI Taxonomy" id="670483"/>
    <lineage>
        <taxon>Eukaryota</taxon>
        <taxon>Fungi</taxon>
        <taxon>Dikarya</taxon>
        <taxon>Basidiomycota</taxon>
        <taxon>Agaricomycotina</taxon>
        <taxon>Agaricomycetes</taxon>
        <taxon>Gloeophyllales</taxon>
        <taxon>Gloeophyllaceae</taxon>
        <taxon>Gloeophyllum</taxon>
    </lineage>
</organism>
<evidence type="ECO:0000313" key="4">
    <source>
        <dbReference type="Proteomes" id="UP000030669"/>
    </source>
</evidence>
<keyword evidence="4" id="KW-1185">Reference proteome</keyword>
<protein>
    <submittedName>
        <fullName evidence="3">Uncharacterized protein</fullName>
    </submittedName>
</protein>
<name>S7PVH4_GLOTA</name>
<dbReference type="PANTHER" id="PTHR46423">
    <property type="entry name" value="RNA POLYMERASE II-ASSOCIATED PROTEIN 3"/>
    <property type="match status" value="1"/>
</dbReference>
<dbReference type="SUPFAM" id="SSF52047">
    <property type="entry name" value="RNI-like"/>
    <property type="match status" value="1"/>
</dbReference>
<dbReference type="Gene3D" id="1.25.40.10">
    <property type="entry name" value="Tetratricopeptide repeat domain"/>
    <property type="match status" value="1"/>
</dbReference>
<dbReference type="HOGENOM" id="CLU_323653_0_0_1"/>
<evidence type="ECO:0000256" key="2">
    <source>
        <dbReference type="PROSITE-ProRule" id="PRU00339"/>
    </source>
</evidence>
<dbReference type="SUPFAM" id="SSF48452">
    <property type="entry name" value="TPR-like"/>
    <property type="match status" value="1"/>
</dbReference>
<dbReference type="SMART" id="SM00028">
    <property type="entry name" value="TPR"/>
    <property type="match status" value="3"/>
</dbReference>
<dbReference type="InterPro" id="IPR051966">
    <property type="entry name" value="RPAP3"/>
</dbReference>
<keyword evidence="1 2" id="KW-0802">TPR repeat</keyword>
<evidence type="ECO:0000313" key="3">
    <source>
        <dbReference type="EMBL" id="EPQ51636.1"/>
    </source>
</evidence>
<dbReference type="STRING" id="670483.S7PVH4"/>
<sequence length="893" mass="100088">MFFTDALVNEHSPESFQLCSMGLMPKARTAFAKRRNVNRLPWEILSYIFLYSTHSSDNSPHLRMLMPLWLSHVCSQWRTISVSTAQLWTTLSLQSAVTSTSRQRTVVFLERSKTCPLDLYLDFRDPSWCWAEDDHIFSPRDMSNILDLLLPVVSRWQVVTLLTDTWAPIHLFLSRTSSIAAPSMLREISLFRCNAYFVRRGQPFLPLALREPVRLFDGRLTGLRHVTLAGVHVDWSRSSLCNLRSLELKYHAYDVTPSLVELLTILRDCRSLERLALVGWMARSDNGQDDVKFLYPSSEALSLSGLTELEVGFVDAENAARVLSLLSFPSLVDLCLQDIAASLEPFKDPKDCDALLQHLSTTRYLHNIQCLRLDRIQASEMSTSTFLSACRLLTRLTLERVDNTVLGSIKKFHPGASDASDAAALACPHLVDLRGRDVDVSFFVECALWRASVPSSKARRLQTVAIELCGERSGDAVTDVVYEAFALMGIKLSVVEDEDCGWSRRGSLASVGPFGRYYGGASSASSKEFPISGSLTAEIVDNVVDVVQSLKAEGNQHFANKRYKEATGIYTSIIQEYSDKASAGVILTVRCNRAACHMELEEHTECENDCIEVIKGEEHVPTSVLRKAYYRLARALHARGKFDEALEALADLRSINPAFDPSEKALREEIECVKAKMERDQRIQNIPNEDYEETRRKVTGEANSGLQGASVPFQYEVHIGGDVIHFTDNVPVALTTPYSPEVPTKRFLAQLTIKYQKDLMRRKAWKCWDCPKPAVSMVHTPMSYLHKSPPLVVDFAQPVCENGGRCDKEARIFMADTMLEMTGRLRVPASDGSEVAVTLKAACIPWRPGYSMLLERTRFLFAGTVTYGPRVFHSKNELVLGLACAIGTWSYTG</sequence>
<feature type="repeat" description="TPR" evidence="2">
    <location>
        <begin position="626"/>
        <end position="659"/>
    </location>
</feature>
<dbReference type="PROSITE" id="PS50005">
    <property type="entry name" value="TPR"/>
    <property type="match status" value="1"/>
</dbReference>
<dbReference type="EMBL" id="KB469310">
    <property type="protein sequence ID" value="EPQ51636.1"/>
    <property type="molecule type" value="Genomic_DNA"/>
</dbReference>
<dbReference type="GO" id="GO:0101031">
    <property type="term" value="C:protein folding chaperone complex"/>
    <property type="evidence" value="ECO:0007669"/>
    <property type="project" value="TreeGrafter"/>
</dbReference>
<dbReference type="OrthoDB" id="3252356at2759"/>
<proteinExistence type="predicted"/>
<dbReference type="InterPro" id="IPR019734">
    <property type="entry name" value="TPR_rpt"/>
</dbReference>
<dbReference type="Proteomes" id="UP000030669">
    <property type="component" value="Unassembled WGS sequence"/>
</dbReference>
<dbReference type="eggNOG" id="KOG0551">
    <property type="taxonomic scope" value="Eukaryota"/>
</dbReference>
<dbReference type="KEGG" id="gtr:GLOTRDRAFT_123178"/>
<dbReference type="PANTHER" id="PTHR46423:SF1">
    <property type="entry name" value="RNA POLYMERASE II-ASSOCIATED PROTEIN 3"/>
    <property type="match status" value="1"/>
</dbReference>
<dbReference type="RefSeq" id="XP_007870078.1">
    <property type="nucleotide sequence ID" value="XM_007871887.1"/>
</dbReference>
<dbReference type="GeneID" id="19300926"/>
<dbReference type="Gene3D" id="1.20.1280.50">
    <property type="match status" value="1"/>
</dbReference>
<reference evidence="3 4" key="1">
    <citation type="journal article" date="2012" name="Science">
        <title>The Paleozoic origin of enzymatic lignin decomposition reconstructed from 31 fungal genomes.</title>
        <authorList>
            <person name="Floudas D."/>
            <person name="Binder M."/>
            <person name="Riley R."/>
            <person name="Barry K."/>
            <person name="Blanchette R.A."/>
            <person name="Henrissat B."/>
            <person name="Martinez A.T."/>
            <person name="Otillar R."/>
            <person name="Spatafora J.W."/>
            <person name="Yadav J.S."/>
            <person name="Aerts A."/>
            <person name="Benoit I."/>
            <person name="Boyd A."/>
            <person name="Carlson A."/>
            <person name="Copeland A."/>
            <person name="Coutinho P.M."/>
            <person name="de Vries R.P."/>
            <person name="Ferreira P."/>
            <person name="Findley K."/>
            <person name="Foster B."/>
            <person name="Gaskell J."/>
            <person name="Glotzer D."/>
            <person name="Gorecki P."/>
            <person name="Heitman J."/>
            <person name="Hesse C."/>
            <person name="Hori C."/>
            <person name="Igarashi K."/>
            <person name="Jurgens J.A."/>
            <person name="Kallen N."/>
            <person name="Kersten P."/>
            <person name="Kohler A."/>
            <person name="Kuees U."/>
            <person name="Kumar T.K.A."/>
            <person name="Kuo A."/>
            <person name="LaButti K."/>
            <person name="Larrondo L.F."/>
            <person name="Lindquist E."/>
            <person name="Ling A."/>
            <person name="Lombard V."/>
            <person name="Lucas S."/>
            <person name="Lundell T."/>
            <person name="Martin R."/>
            <person name="McLaughlin D.J."/>
            <person name="Morgenstern I."/>
            <person name="Morin E."/>
            <person name="Murat C."/>
            <person name="Nagy L.G."/>
            <person name="Nolan M."/>
            <person name="Ohm R.A."/>
            <person name="Patyshakuliyeva A."/>
            <person name="Rokas A."/>
            <person name="Ruiz-Duenas F.J."/>
            <person name="Sabat G."/>
            <person name="Salamov A."/>
            <person name="Samejima M."/>
            <person name="Schmutz J."/>
            <person name="Slot J.C."/>
            <person name="St John F."/>
            <person name="Stenlid J."/>
            <person name="Sun H."/>
            <person name="Sun S."/>
            <person name="Syed K."/>
            <person name="Tsang A."/>
            <person name="Wiebenga A."/>
            <person name="Young D."/>
            <person name="Pisabarro A."/>
            <person name="Eastwood D.C."/>
            <person name="Martin F."/>
            <person name="Cullen D."/>
            <person name="Grigoriev I.V."/>
            <person name="Hibbett D.S."/>
        </authorList>
    </citation>
    <scope>NUCLEOTIDE SEQUENCE [LARGE SCALE GENOMIC DNA]</scope>
    <source>
        <strain evidence="3 4">ATCC 11539</strain>
    </source>
</reference>
<dbReference type="InterPro" id="IPR032675">
    <property type="entry name" value="LRR_dom_sf"/>
</dbReference>
<gene>
    <name evidence="3" type="ORF">GLOTRDRAFT_123178</name>
</gene>
<dbReference type="AlphaFoldDB" id="S7PVH4"/>
<accession>S7PVH4</accession>